<gene>
    <name evidence="2" type="ORF">SPHA_20366</name>
</gene>
<keyword evidence="1" id="KW-1133">Transmembrane helix</keyword>
<feature type="transmembrane region" description="Helical" evidence="1">
    <location>
        <begin position="80"/>
        <end position="99"/>
    </location>
</feature>
<name>A0A812BRE6_ACAPH</name>
<proteinExistence type="predicted"/>
<dbReference type="Proteomes" id="UP000597762">
    <property type="component" value="Unassembled WGS sequence"/>
</dbReference>
<sequence length="163" mass="19206">MRPVFLPQRLNINAFALCSSGSIMTEHKFQVRFIYYEASIFFFFLSFFLFSFFNRFIICLSFLISSFYSFPRFLPISNTLIIYFFFSLFSFYSSLFIFLSFCLSFYLFSLTCIYGSHFSAVIASLLSNNEHFKEHAHRRSLVGRSASIPGQFSEKNKIYSKDE</sequence>
<feature type="transmembrane region" description="Helical" evidence="1">
    <location>
        <begin position="105"/>
        <end position="126"/>
    </location>
</feature>
<dbReference type="AlphaFoldDB" id="A0A812BRE6"/>
<dbReference type="EMBL" id="CAHIKZ030000746">
    <property type="protein sequence ID" value="CAE1236597.1"/>
    <property type="molecule type" value="Genomic_DNA"/>
</dbReference>
<evidence type="ECO:0000256" key="1">
    <source>
        <dbReference type="SAM" id="Phobius"/>
    </source>
</evidence>
<keyword evidence="3" id="KW-1185">Reference proteome</keyword>
<reference evidence="2" key="1">
    <citation type="submission" date="2021-01" db="EMBL/GenBank/DDBJ databases">
        <authorList>
            <person name="Li R."/>
            <person name="Bekaert M."/>
        </authorList>
    </citation>
    <scope>NUCLEOTIDE SEQUENCE</scope>
    <source>
        <strain evidence="2">Farmed</strain>
    </source>
</reference>
<feature type="transmembrane region" description="Helical" evidence="1">
    <location>
        <begin position="40"/>
        <end position="68"/>
    </location>
</feature>
<keyword evidence="1" id="KW-0472">Membrane</keyword>
<organism evidence="2 3">
    <name type="scientific">Acanthosepion pharaonis</name>
    <name type="common">Pharaoh cuttlefish</name>
    <name type="synonym">Sepia pharaonis</name>
    <dbReference type="NCBI Taxonomy" id="158019"/>
    <lineage>
        <taxon>Eukaryota</taxon>
        <taxon>Metazoa</taxon>
        <taxon>Spiralia</taxon>
        <taxon>Lophotrochozoa</taxon>
        <taxon>Mollusca</taxon>
        <taxon>Cephalopoda</taxon>
        <taxon>Coleoidea</taxon>
        <taxon>Decapodiformes</taxon>
        <taxon>Sepiida</taxon>
        <taxon>Sepiina</taxon>
        <taxon>Sepiidae</taxon>
        <taxon>Acanthosepion</taxon>
    </lineage>
</organism>
<evidence type="ECO:0000313" key="3">
    <source>
        <dbReference type="Proteomes" id="UP000597762"/>
    </source>
</evidence>
<evidence type="ECO:0000313" key="2">
    <source>
        <dbReference type="EMBL" id="CAE1236597.1"/>
    </source>
</evidence>
<accession>A0A812BRE6</accession>
<keyword evidence="1" id="KW-0812">Transmembrane</keyword>
<comment type="caution">
    <text evidence="2">The sequence shown here is derived from an EMBL/GenBank/DDBJ whole genome shotgun (WGS) entry which is preliminary data.</text>
</comment>
<protein>
    <submittedName>
        <fullName evidence="2">Uncharacterized protein</fullName>
    </submittedName>
</protein>